<dbReference type="Proteomes" id="UP000282002">
    <property type="component" value="Chromosome"/>
</dbReference>
<accession>A0A3S8U7Q5</accession>
<feature type="transmembrane region" description="Helical" evidence="1">
    <location>
        <begin position="82"/>
        <end position="105"/>
    </location>
</feature>
<feature type="transmembrane region" description="Helical" evidence="1">
    <location>
        <begin position="44"/>
        <end position="62"/>
    </location>
</feature>
<reference evidence="2 3" key="1">
    <citation type="submission" date="2018-12" db="EMBL/GenBank/DDBJ databases">
        <title>Complete genome sequencing of Tabrizicola sp. K13M18.</title>
        <authorList>
            <person name="Bae J.-W."/>
        </authorList>
    </citation>
    <scope>NUCLEOTIDE SEQUENCE [LARGE SCALE GENOMIC DNA]</scope>
    <source>
        <strain evidence="2 3">K13M18</strain>
    </source>
</reference>
<dbReference type="EMBL" id="CP034328">
    <property type="protein sequence ID" value="AZL59559.1"/>
    <property type="molecule type" value="Genomic_DNA"/>
</dbReference>
<sequence>MSTLSASPASSGVVRDAPNLILRAEGLALLAAATVAYAQTGSGWGLYALLFLAPDAFMLGYLHSTRVGAWMYNLGHTTIVPFALIGMGLAFVAPFAVAVGLIWMAHIGFDRAVGYGLKYTDDFKHTHLGTAFSGKG</sequence>
<dbReference type="OrthoDB" id="9813911at2"/>
<keyword evidence="3" id="KW-1185">Reference proteome</keyword>
<dbReference type="RefSeq" id="WP_125325754.1">
    <property type="nucleotide sequence ID" value="NZ_CP034328.1"/>
</dbReference>
<name>A0A3S8U7Q5_9RHOB</name>
<keyword evidence="1" id="KW-0472">Membrane</keyword>
<dbReference type="Pfam" id="PF14079">
    <property type="entry name" value="DUF4260"/>
    <property type="match status" value="1"/>
</dbReference>
<feature type="transmembrane region" description="Helical" evidence="1">
    <location>
        <begin position="20"/>
        <end position="37"/>
    </location>
</feature>
<evidence type="ECO:0000313" key="2">
    <source>
        <dbReference type="EMBL" id="AZL59559.1"/>
    </source>
</evidence>
<evidence type="ECO:0000313" key="3">
    <source>
        <dbReference type="Proteomes" id="UP000282002"/>
    </source>
</evidence>
<dbReference type="InterPro" id="IPR025356">
    <property type="entry name" value="DUF4260"/>
</dbReference>
<proteinExistence type="predicted"/>
<dbReference type="AlphaFoldDB" id="A0A3S8U7Q5"/>
<organism evidence="2 3">
    <name type="scientific">Tabrizicola piscis</name>
    <dbReference type="NCBI Taxonomy" id="2494374"/>
    <lineage>
        <taxon>Bacteria</taxon>
        <taxon>Pseudomonadati</taxon>
        <taxon>Pseudomonadota</taxon>
        <taxon>Alphaproteobacteria</taxon>
        <taxon>Rhodobacterales</taxon>
        <taxon>Paracoccaceae</taxon>
        <taxon>Tabrizicola</taxon>
    </lineage>
</organism>
<evidence type="ECO:0000256" key="1">
    <source>
        <dbReference type="SAM" id="Phobius"/>
    </source>
</evidence>
<keyword evidence="1" id="KW-0812">Transmembrane</keyword>
<gene>
    <name evidence="2" type="ORF">EI545_12370</name>
</gene>
<dbReference type="KEGG" id="taw:EI545_12370"/>
<keyword evidence="1" id="KW-1133">Transmembrane helix</keyword>
<protein>
    <submittedName>
        <fullName evidence="2">DUF4260 family protein</fullName>
    </submittedName>
</protein>